<name>A0AAW4PUZ9_9EURY</name>
<dbReference type="GO" id="GO:0003677">
    <property type="term" value="F:DNA binding"/>
    <property type="evidence" value="ECO:0007669"/>
    <property type="project" value="UniProtKB-KW"/>
</dbReference>
<dbReference type="Gene3D" id="1.10.10.10">
    <property type="entry name" value="Winged helix-like DNA-binding domain superfamily/Winged helix DNA-binding domain"/>
    <property type="match status" value="1"/>
</dbReference>
<dbReference type="PANTHER" id="PTHR33154:SF33">
    <property type="entry name" value="TRANSCRIPTIONAL REPRESSOR SDPR"/>
    <property type="match status" value="1"/>
</dbReference>
<dbReference type="InterPro" id="IPR036388">
    <property type="entry name" value="WH-like_DNA-bd_sf"/>
</dbReference>
<keyword evidence="3" id="KW-0804">Transcription</keyword>
<organism evidence="6 7">
    <name type="scientific">Haloarcula rubra</name>
    <dbReference type="NCBI Taxonomy" id="2487747"/>
    <lineage>
        <taxon>Archaea</taxon>
        <taxon>Methanobacteriati</taxon>
        <taxon>Methanobacteriota</taxon>
        <taxon>Stenosarchaea group</taxon>
        <taxon>Halobacteria</taxon>
        <taxon>Halobacteriales</taxon>
        <taxon>Haloarculaceae</taxon>
        <taxon>Haloarcula</taxon>
    </lineage>
</organism>
<accession>A0AAW4PUZ9</accession>
<evidence type="ECO:0000256" key="2">
    <source>
        <dbReference type="ARBA" id="ARBA00023125"/>
    </source>
</evidence>
<dbReference type="InterPro" id="IPR001845">
    <property type="entry name" value="HTH_ArsR_DNA-bd_dom"/>
</dbReference>
<evidence type="ECO:0000313" key="7">
    <source>
        <dbReference type="Proteomes" id="UP001430377"/>
    </source>
</evidence>
<evidence type="ECO:0000256" key="1">
    <source>
        <dbReference type="ARBA" id="ARBA00023015"/>
    </source>
</evidence>
<dbReference type="GO" id="GO:0003700">
    <property type="term" value="F:DNA-binding transcription factor activity"/>
    <property type="evidence" value="ECO:0007669"/>
    <property type="project" value="InterPro"/>
</dbReference>
<reference evidence="6 7" key="1">
    <citation type="submission" date="2021-06" db="EMBL/GenBank/DDBJ databases">
        <title>Halomicroarcula sp. a new haloarchaeum isolated from saline soil.</title>
        <authorList>
            <person name="Duran-Viseras A."/>
            <person name="Sanchez-Porro C."/>
            <person name="Ventosa A."/>
        </authorList>
    </citation>
    <scope>NUCLEOTIDE SEQUENCE [LARGE SCALE GENOMIC DNA]</scope>
    <source>
        <strain evidence="6 7">F13</strain>
    </source>
</reference>
<sequence length="151" mass="16228">MIDVFAMSSNQVLRLDDEETQPVLTALSSESARQILSVLNDQPATVSELADHTGLTPQNVSYHLNKLTDAELVIENGSRGSGANEATVYTAEKNIVLSTDDGVGQRTPFLGVLCLTIVALLIVACFHSFTNLPVELASMVIGELNLPEILF</sequence>
<keyword evidence="4" id="KW-0812">Transmembrane</keyword>
<gene>
    <name evidence="6" type="ORF">EGH21_18355</name>
</gene>
<feature type="domain" description="HTH arsR-type" evidence="5">
    <location>
        <begin position="22"/>
        <end position="101"/>
    </location>
</feature>
<dbReference type="InterPro" id="IPR051081">
    <property type="entry name" value="HTH_MetalResp_TranReg"/>
</dbReference>
<evidence type="ECO:0000259" key="5">
    <source>
        <dbReference type="SMART" id="SM00418"/>
    </source>
</evidence>
<dbReference type="InterPro" id="IPR011991">
    <property type="entry name" value="ArsR-like_HTH"/>
</dbReference>
<dbReference type="SUPFAM" id="SSF46785">
    <property type="entry name" value="Winged helix' DNA-binding domain"/>
    <property type="match status" value="1"/>
</dbReference>
<dbReference type="CDD" id="cd00090">
    <property type="entry name" value="HTH_ARSR"/>
    <property type="match status" value="1"/>
</dbReference>
<evidence type="ECO:0000256" key="4">
    <source>
        <dbReference type="SAM" id="Phobius"/>
    </source>
</evidence>
<evidence type="ECO:0000256" key="3">
    <source>
        <dbReference type="ARBA" id="ARBA00023163"/>
    </source>
</evidence>
<dbReference type="InterPro" id="IPR036390">
    <property type="entry name" value="WH_DNA-bd_sf"/>
</dbReference>
<protein>
    <submittedName>
        <fullName evidence="6">ArsR family transcriptional regulator</fullName>
    </submittedName>
</protein>
<keyword evidence="2" id="KW-0238">DNA-binding</keyword>
<dbReference type="SMART" id="SM00418">
    <property type="entry name" value="HTH_ARSR"/>
    <property type="match status" value="1"/>
</dbReference>
<keyword evidence="4" id="KW-1133">Transmembrane helix</keyword>
<comment type="caution">
    <text evidence="6">The sequence shown here is derived from an EMBL/GenBank/DDBJ whole genome shotgun (WGS) entry which is preliminary data.</text>
</comment>
<evidence type="ECO:0000313" key="6">
    <source>
        <dbReference type="EMBL" id="MBX0324994.1"/>
    </source>
</evidence>
<dbReference type="Pfam" id="PF01022">
    <property type="entry name" value="HTH_5"/>
    <property type="match status" value="1"/>
</dbReference>
<keyword evidence="1" id="KW-0805">Transcription regulation</keyword>
<dbReference type="Proteomes" id="UP001430377">
    <property type="component" value="Unassembled WGS sequence"/>
</dbReference>
<dbReference type="RefSeq" id="WP_220619875.1">
    <property type="nucleotide sequence ID" value="NZ_RKLR01000009.1"/>
</dbReference>
<dbReference type="AlphaFoldDB" id="A0AAW4PUZ9"/>
<dbReference type="PANTHER" id="PTHR33154">
    <property type="entry name" value="TRANSCRIPTIONAL REGULATOR, ARSR FAMILY"/>
    <property type="match status" value="1"/>
</dbReference>
<proteinExistence type="predicted"/>
<feature type="transmembrane region" description="Helical" evidence="4">
    <location>
        <begin position="109"/>
        <end position="129"/>
    </location>
</feature>
<keyword evidence="7" id="KW-1185">Reference proteome</keyword>
<keyword evidence="4" id="KW-0472">Membrane</keyword>
<dbReference type="EMBL" id="RKLR01000009">
    <property type="protein sequence ID" value="MBX0324994.1"/>
    <property type="molecule type" value="Genomic_DNA"/>
</dbReference>